<evidence type="ECO:0000313" key="2">
    <source>
        <dbReference type="Proteomes" id="UP001569177"/>
    </source>
</evidence>
<sequence length="138" mass="15958">MDYLSLAVGFLVGTLTGASGTYFGNKYTDIRHRQEQNKSEREMWLTLESKYPNLIAEMKEDFSNPKNSSIRKFAIKSSKTTLNVGERCFEYHTDKHIDIFSSVDYLKDLGLVEELSVQGCPMYRYKERFAEYLIGKNA</sequence>
<proteinExistence type="predicted"/>
<name>A0ABV4LMF2_9VIBR</name>
<gene>
    <name evidence="1" type="ORF">ACED24_20190</name>
</gene>
<dbReference type="GeneID" id="93965963"/>
<dbReference type="EMBL" id="JBGOOJ010000039">
    <property type="protein sequence ID" value="MEZ8092384.1"/>
    <property type="molecule type" value="Genomic_DNA"/>
</dbReference>
<accession>A0ABV4LMF2</accession>
<organism evidence="1 2">
    <name type="scientific">Vibrio kanaloae</name>
    <dbReference type="NCBI Taxonomy" id="170673"/>
    <lineage>
        <taxon>Bacteria</taxon>
        <taxon>Pseudomonadati</taxon>
        <taxon>Pseudomonadota</taxon>
        <taxon>Gammaproteobacteria</taxon>
        <taxon>Vibrionales</taxon>
        <taxon>Vibrionaceae</taxon>
        <taxon>Vibrio</taxon>
    </lineage>
</organism>
<protein>
    <submittedName>
        <fullName evidence="1">Uncharacterized protein</fullName>
    </submittedName>
</protein>
<dbReference type="RefSeq" id="WP_017058487.1">
    <property type="nucleotide sequence ID" value="NZ_AP025497.1"/>
</dbReference>
<reference evidence="1 2" key="1">
    <citation type="submission" date="2024-06" db="EMBL/GenBank/DDBJ databases">
        <authorList>
            <person name="Steensen K."/>
            <person name="Seneca J."/>
            <person name="Bartlau N."/>
            <person name="Yu A.X."/>
            <person name="Polz M.F."/>
        </authorList>
    </citation>
    <scope>NUCLEOTIDE SEQUENCE [LARGE SCALE GENOMIC DNA]</scope>
    <source>
        <strain evidence="1 2">5S240</strain>
    </source>
</reference>
<comment type="caution">
    <text evidence="1">The sequence shown here is derived from an EMBL/GenBank/DDBJ whole genome shotgun (WGS) entry which is preliminary data.</text>
</comment>
<dbReference type="Proteomes" id="UP001569177">
    <property type="component" value="Unassembled WGS sequence"/>
</dbReference>
<keyword evidence="2" id="KW-1185">Reference proteome</keyword>
<evidence type="ECO:0000313" key="1">
    <source>
        <dbReference type="EMBL" id="MEZ8092384.1"/>
    </source>
</evidence>